<sequence length="160" mass="18109">MSQALANPTPHPKKHDAKQQVEDLEEQWRIAQLAGDTTTMDKMMSDDYVGISMTGEVDTKAQQLRRVTDRRLMLTKLELSDMKVKLVGAVAIVTSRAEVEGTNDGKPVKGMFRYTRIYQHLPSGEWKITSFEATREHRHRNEIDGKAQDANVSPPTDQTE</sequence>
<dbReference type="KEGG" id="epl:P4G45_14640"/>
<reference evidence="3" key="1">
    <citation type="submission" date="2023-03" db="EMBL/GenBank/DDBJ databases">
        <title>Edaphobacter sp.</title>
        <authorList>
            <person name="Huber K.J."/>
            <person name="Papendorf J."/>
            <person name="Pilke C."/>
            <person name="Bunk B."/>
            <person name="Sproeer C."/>
            <person name="Pester M."/>
        </authorList>
    </citation>
    <scope>NUCLEOTIDE SEQUENCE</scope>
    <source>
        <strain evidence="3">DSM 109919</strain>
        <strain evidence="4">DSM 109920</strain>
    </source>
</reference>
<feature type="domain" description="DUF4440" evidence="2">
    <location>
        <begin position="22"/>
        <end position="128"/>
    </location>
</feature>
<accession>A0AAU7CWX9</accession>
<dbReference type="EMBL" id="CP121194">
    <property type="protein sequence ID" value="XBH09711.1"/>
    <property type="molecule type" value="Genomic_DNA"/>
</dbReference>
<evidence type="ECO:0000313" key="3">
    <source>
        <dbReference type="EMBL" id="XBH09711.1"/>
    </source>
</evidence>
<evidence type="ECO:0000256" key="1">
    <source>
        <dbReference type="SAM" id="MobiDB-lite"/>
    </source>
</evidence>
<dbReference type="RefSeq" id="WP_348267218.1">
    <property type="nucleotide sequence ID" value="NZ_CP121194.1"/>
</dbReference>
<protein>
    <submittedName>
        <fullName evidence="3">Nuclear transport factor 2 family protein</fullName>
    </submittedName>
</protein>
<dbReference type="InterPro" id="IPR032710">
    <property type="entry name" value="NTF2-like_dom_sf"/>
</dbReference>
<accession>A0AAU7D7I0</accession>
<dbReference type="EMBL" id="CP121195">
    <property type="protein sequence ID" value="XBH13097.1"/>
    <property type="molecule type" value="Genomic_DNA"/>
</dbReference>
<feature type="region of interest" description="Disordered" evidence="1">
    <location>
        <begin position="1"/>
        <end position="20"/>
    </location>
</feature>
<feature type="region of interest" description="Disordered" evidence="1">
    <location>
        <begin position="139"/>
        <end position="160"/>
    </location>
</feature>
<proteinExistence type="predicted"/>
<organism evidence="3">
    <name type="scientific">Edaphobacter paludis</name>
    <dbReference type="NCBI Taxonomy" id="3035702"/>
    <lineage>
        <taxon>Bacteria</taxon>
        <taxon>Pseudomonadati</taxon>
        <taxon>Acidobacteriota</taxon>
        <taxon>Terriglobia</taxon>
        <taxon>Terriglobales</taxon>
        <taxon>Acidobacteriaceae</taxon>
        <taxon>Edaphobacter</taxon>
    </lineage>
</organism>
<dbReference type="SUPFAM" id="SSF54427">
    <property type="entry name" value="NTF2-like"/>
    <property type="match status" value="1"/>
</dbReference>
<name>A0AAU7CWX9_9BACT</name>
<gene>
    <name evidence="3" type="ORF">P4G45_14640</name>
    <name evidence="4" type="ORF">P8936_15595</name>
</gene>
<evidence type="ECO:0000259" key="2">
    <source>
        <dbReference type="Pfam" id="PF14534"/>
    </source>
</evidence>
<dbReference type="Gene3D" id="3.10.450.50">
    <property type="match status" value="1"/>
</dbReference>
<dbReference type="Pfam" id="PF14534">
    <property type="entry name" value="DUF4440"/>
    <property type="match status" value="1"/>
</dbReference>
<dbReference type="AlphaFoldDB" id="A0AAU7CWX9"/>
<feature type="compositionally biased region" description="Polar residues" evidence="1">
    <location>
        <begin position="150"/>
        <end position="160"/>
    </location>
</feature>
<dbReference type="InterPro" id="IPR027843">
    <property type="entry name" value="DUF4440"/>
</dbReference>
<evidence type="ECO:0000313" key="4">
    <source>
        <dbReference type="EMBL" id="XBH13097.1"/>
    </source>
</evidence>